<sequence length="118" mass="11542">MGGEGTGLLEHGVDDGRLAVVDVGDDGDVADVVARGHGWLALLSGRGFGVKFLVRPPGGRATAASHGTGLPRKGLPRREGTGGRDEDHAAGAGCRGPGSPGRGPETTLPAGVAGGQGS</sequence>
<protein>
    <submittedName>
        <fullName evidence="2">Uncharacterized protein</fullName>
    </submittedName>
</protein>
<keyword evidence="3" id="KW-1185">Reference proteome</keyword>
<dbReference type="Proteomes" id="UP001501147">
    <property type="component" value="Unassembled WGS sequence"/>
</dbReference>
<feature type="region of interest" description="Disordered" evidence="1">
    <location>
        <begin position="57"/>
        <end position="118"/>
    </location>
</feature>
<organism evidence="2 3">
    <name type="scientific">Streptomyces sanyensis</name>
    <dbReference type="NCBI Taxonomy" id="568869"/>
    <lineage>
        <taxon>Bacteria</taxon>
        <taxon>Bacillati</taxon>
        <taxon>Actinomycetota</taxon>
        <taxon>Actinomycetes</taxon>
        <taxon>Kitasatosporales</taxon>
        <taxon>Streptomycetaceae</taxon>
        <taxon>Streptomyces</taxon>
    </lineage>
</organism>
<feature type="compositionally biased region" description="Basic and acidic residues" evidence="1">
    <location>
        <begin position="76"/>
        <end position="89"/>
    </location>
</feature>
<dbReference type="EMBL" id="BAABJV010000004">
    <property type="protein sequence ID" value="GAA4773972.1"/>
    <property type="molecule type" value="Genomic_DNA"/>
</dbReference>
<name>A0ABP9A575_9ACTN</name>
<gene>
    <name evidence="2" type="ORF">GCM10023329_22470</name>
</gene>
<evidence type="ECO:0000313" key="3">
    <source>
        <dbReference type="Proteomes" id="UP001501147"/>
    </source>
</evidence>
<comment type="caution">
    <text evidence="2">The sequence shown here is derived from an EMBL/GenBank/DDBJ whole genome shotgun (WGS) entry which is preliminary data.</text>
</comment>
<reference evidence="3" key="1">
    <citation type="journal article" date="2019" name="Int. J. Syst. Evol. Microbiol.">
        <title>The Global Catalogue of Microorganisms (GCM) 10K type strain sequencing project: providing services to taxonomists for standard genome sequencing and annotation.</title>
        <authorList>
            <consortium name="The Broad Institute Genomics Platform"/>
            <consortium name="The Broad Institute Genome Sequencing Center for Infectious Disease"/>
            <person name="Wu L."/>
            <person name="Ma J."/>
        </authorList>
    </citation>
    <scope>NUCLEOTIDE SEQUENCE [LARGE SCALE GENOMIC DNA]</scope>
    <source>
        <strain evidence="3">JCM 18324</strain>
    </source>
</reference>
<accession>A0ABP9A575</accession>
<evidence type="ECO:0000256" key="1">
    <source>
        <dbReference type="SAM" id="MobiDB-lite"/>
    </source>
</evidence>
<proteinExistence type="predicted"/>
<evidence type="ECO:0000313" key="2">
    <source>
        <dbReference type="EMBL" id="GAA4773972.1"/>
    </source>
</evidence>